<dbReference type="PANTHER" id="PTHR33048">
    <property type="entry name" value="PTH11-LIKE INTEGRAL MEMBRANE PROTEIN (AFU_ORTHOLOGUE AFUA_5G11245)"/>
    <property type="match status" value="1"/>
</dbReference>
<feature type="transmembrane region" description="Helical" evidence="6">
    <location>
        <begin position="198"/>
        <end position="221"/>
    </location>
</feature>
<evidence type="ECO:0000256" key="1">
    <source>
        <dbReference type="ARBA" id="ARBA00004141"/>
    </source>
</evidence>
<evidence type="ECO:0000256" key="4">
    <source>
        <dbReference type="ARBA" id="ARBA00023136"/>
    </source>
</evidence>
<comment type="similarity">
    <text evidence="5">Belongs to the SAT4 family.</text>
</comment>
<keyword evidence="2 6" id="KW-0812">Transmembrane</keyword>
<comment type="subcellular location">
    <subcellularLocation>
        <location evidence="1">Membrane</location>
        <topology evidence="1">Multi-pass membrane protein</topology>
    </subcellularLocation>
</comment>
<evidence type="ECO:0000256" key="3">
    <source>
        <dbReference type="ARBA" id="ARBA00022989"/>
    </source>
</evidence>
<feature type="transmembrane region" description="Helical" evidence="6">
    <location>
        <begin position="149"/>
        <end position="173"/>
    </location>
</feature>
<dbReference type="InterPro" id="IPR052337">
    <property type="entry name" value="SAT4-like"/>
</dbReference>
<evidence type="ECO:0000256" key="5">
    <source>
        <dbReference type="ARBA" id="ARBA00038359"/>
    </source>
</evidence>
<sequence>MSIVQDASAPIDANRQKRIDSGANISKRSFDVSIGILFSLAMISILLRLGIQRRANRQLRPDDYLVLLAALALITVTTLLIVSSPIVFLNDAISQRIVIPTPEEAHHGTGIIFWLHILMPLMWLVVYAIKFAFLYFFHGFVYLRSKHLLRYYWAVVAMVVVFWIFSSCAIIYVCPSSSATCHAQAKANPIQYKRREKIVNGMFGAMDILGDLLIITIPILILRDCLMRTRQKIGIAALLCLSVFMVIFAMIRTLAAFGKKPKITAGSGNVSVVWMLYWSEMEACTAVIMASGIVIRSMFVQRSTASVRREQRVRLLFLPSWWRSGDSVHDSEVGEVEGRGLVRELKMEKPEVTITTP</sequence>
<dbReference type="Proteomes" id="UP000800035">
    <property type="component" value="Unassembled WGS sequence"/>
</dbReference>
<keyword evidence="4 6" id="KW-0472">Membrane</keyword>
<feature type="transmembrane region" description="Helical" evidence="6">
    <location>
        <begin position="63"/>
        <end position="88"/>
    </location>
</feature>
<dbReference type="InterPro" id="IPR049326">
    <property type="entry name" value="Rhodopsin_dom_fungi"/>
</dbReference>
<keyword evidence="9" id="KW-1185">Reference proteome</keyword>
<dbReference type="OrthoDB" id="444631at2759"/>
<dbReference type="AlphaFoldDB" id="A0A6A5TDH9"/>
<evidence type="ECO:0000313" key="9">
    <source>
        <dbReference type="Proteomes" id="UP000800035"/>
    </source>
</evidence>
<reference evidence="8" key="1">
    <citation type="journal article" date="2020" name="Stud. Mycol.">
        <title>101 Dothideomycetes genomes: a test case for predicting lifestyles and emergence of pathogens.</title>
        <authorList>
            <person name="Haridas S."/>
            <person name="Albert R."/>
            <person name="Binder M."/>
            <person name="Bloem J."/>
            <person name="Labutti K."/>
            <person name="Salamov A."/>
            <person name="Andreopoulos B."/>
            <person name="Baker S."/>
            <person name="Barry K."/>
            <person name="Bills G."/>
            <person name="Bluhm B."/>
            <person name="Cannon C."/>
            <person name="Castanera R."/>
            <person name="Culley D."/>
            <person name="Daum C."/>
            <person name="Ezra D."/>
            <person name="Gonzalez J."/>
            <person name="Henrissat B."/>
            <person name="Kuo A."/>
            <person name="Liang C."/>
            <person name="Lipzen A."/>
            <person name="Lutzoni F."/>
            <person name="Magnuson J."/>
            <person name="Mondo S."/>
            <person name="Nolan M."/>
            <person name="Ohm R."/>
            <person name="Pangilinan J."/>
            <person name="Park H.-J."/>
            <person name="Ramirez L."/>
            <person name="Alfaro M."/>
            <person name="Sun H."/>
            <person name="Tritt A."/>
            <person name="Yoshinaga Y."/>
            <person name="Zwiers L.-H."/>
            <person name="Turgeon B."/>
            <person name="Goodwin S."/>
            <person name="Spatafora J."/>
            <person name="Crous P."/>
            <person name="Grigoriev I."/>
        </authorList>
    </citation>
    <scope>NUCLEOTIDE SEQUENCE</scope>
    <source>
        <strain evidence="8">CBS 675.92</strain>
    </source>
</reference>
<protein>
    <recommendedName>
        <fullName evidence="7">Rhodopsin domain-containing protein</fullName>
    </recommendedName>
</protein>
<accession>A0A6A5TDH9</accession>
<feature type="domain" description="Rhodopsin" evidence="7">
    <location>
        <begin position="47"/>
        <end position="299"/>
    </location>
</feature>
<gene>
    <name evidence="8" type="ORF">CC80DRAFT_598276</name>
</gene>
<evidence type="ECO:0000259" key="7">
    <source>
        <dbReference type="Pfam" id="PF20684"/>
    </source>
</evidence>
<dbReference type="PANTHER" id="PTHR33048:SF92">
    <property type="entry name" value="INTEGRAL MEMBRANE PROTEIN"/>
    <property type="match status" value="1"/>
</dbReference>
<evidence type="ECO:0000313" key="8">
    <source>
        <dbReference type="EMBL" id="KAF1950254.1"/>
    </source>
</evidence>
<dbReference type="EMBL" id="ML977027">
    <property type="protein sequence ID" value="KAF1950254.1"/>
    <property type="molecule type" value="Genomic_DNA"/>
</dbReference>
<dbReference type="Pfam" id="PF20684">
    <property type="entry name" value="Fung_rhodopsin"/>
    <property type="match status" value="1"/>
</dbReference>
<organism evidence="8 9">
    <name type="scientific">Byssothecium circinans</name>
    <dbReference type="NCBI Taxonomy" id="147558"/>
    <lineage>
        <taxon>Eukaryota</taxon>
        <taxon>Fungi</taxon>
        <taxon>Dikarya</taxon>
        <taxon>Ascomycota</taxon>
        <taxon>Pezizomycotina</taxon>
        <taxon>Dothideomycetes</taxon>
        <taxon>Pleosporomycetidae</taxon>
        <taxon>Pleosporales</taxon>
        <taxon>Massarineae</taxon>
        <taxon>Massarinaceae</taxon>
        <taxon>Byssothecium</taxon>
    </lineage>
</organism>
<feature type="transmembrane region" description="Helical" evidence="6">
    <location>
        <begin position="111"/>
        <end position="137"/>
    </location>
</feature>
<name>A0A6A5TDH9_9PLEO</name>
<evidence type="ECO:0000256" key="2">
    <source>
        <dbReference type="ARBA" id="ARBA00022692"/>
    </source>
</evidence>
<feature type="transmembrane region" description="Helical" evidence="6">
    <location>
        <begin position="233"/>
        <end position="255"/>
    </location>
</feature>
<feature type="transmembrane region" description="Helical" evidence="6">
    <location>
        <begin position="32"/>
        <end position="51"/>
    </location>
</feature>
<proteinExistence type="inferred from homology"/>
<keyword evidence="3 6" id="KW-1133">Transmembrane helix</keyword>
<feature type="transmembrane region" description="Helical" evidence="6">
    <location>
        <begin position="275"/>
        <end position="299"/>
    </location>
</feature>
<dbReference type="GO" id="GO:0016020">
    <property type="term" value="C:membrane"/>
    <property type="evidence" value="ECO:0007669"/>
    <property type="project" value="UniProtKB-SubCell"/>
</dbReference>
<evidence type="ECO:0000256" key="6">
    <source>
        <dbReference type="SAM" id="Phobius"/>
    </source>
</evidence>